<organism evidence="1 2">
    <name type="scientific">Kribbella deserti</name>
    <dbReference type="NCBI Taxonomy" id="1926257"/>
    <lineage>
        <taxon>Bacteria</taxon>
        <taxon>Bacillati</taxon>
        <taxon>Actinomycetota</taxon>
        <taxon>Actinomycetes</taxon>
        <taxon>Propionibacteriales</taxon>
        <taxon>Kribbellaceae</taxon>
        <taxon>Kribbella</taxon>
    </lineage>
</organism>
<evidence type="ECO:0008006" key="3">
    <source>
        <dbReference type="Google" id="ProtNLM"/>
    </source>
</evidence>
<accession>A0ABV6QP26</accession>
<keyword evidence="2" id="KW-1185">Reference proteome</keyword>
<sequence>MGEAVFDIDVEIAEVQRALNSLERFGQVTVGETEFGEGRVLVAAVLLALPGAFSAGEPPVVEISAAPLAGGKLEDLRFEGDLARIRAGESRGEQGALRRHLLGTAEVADCAICGKTLPARFLVAAHIKRRSACTAEERRSLGRVAMLACILGCDALFELGYLAVRADRVIARTEAKFVQGELSERLTQLAGANCSAHTAQSAEFFEWHYQNVFIPPTD</sequence>
<protein>
    <recommendedName>
        <fullName evidence="3">HNH endonuclease</fullName>
    </recommendedName>
</protein>
<reference evidence="1 2" key="1">
    <citation type="submission" date="2024-09" db="EMBL/GenBank/DDBJ databases">
        <authorList>
            <person name="Sun Q."/>
            <person name="Mori K."/>
        </authorList>
    </citation>
    <scope>NUCLEOTIDE SEQUENCE [LARGE SCALE GENOMIC DNA]</scope>
    <source>
        <strain evidence="1 2">CGMCC 1.15906</strain>
    </source>
</reference>
<gene>
    <name evidence="1" type="ORF">ACFFGN_20120</name>
</gene>
<evidence type="ECO:0000313" key="1">
    <source>
        <dbReference type="EMBL" id="MFC0626396.1"/>
    </source>
</evidence>
<name>A0ABV6QP26_9ACTN</name>
<evidence type="ECO:0000313" key="2">
    <source>
        <dbReference type="Proteomes" id="UP001589890"/>
    </source>
</evidence>
<dbReference type="RefSeq" id="WP_380049828.1">
    <property type="nucleotide sequence ID" value="NZ_JBHLTC010000024.1"/>
</dbReference>
<dbReference type="Proteomes" id="UP001589890">
    <property type="component" value="Unassembled WGS sequence"/>
</dbReference>
<proteinExistence type="predicted"/>
<dbReference type="EMBL" id="JBHLTC010000024">
    <property type="protein sequence ID" value="MFC0626396.1"/>
    <property type="molecule type" value="Genomic_DNA"/>
</dbReference>
<comment type="caution">
    <text evidence="1">The sequence shown here is derived from an EMBL/GenBank/DDBJ whole genome shotgun (WGS) entry which is preliminary data.</text>
</comment>